<proteinExistence type="predicted"/>
<accession>A0A382J6A9</accession>
<sequence>VIIDRALRKLNSDISCAVRTRMLVA</sequence>
<name>A0A382J6A9_9ZZZZ</name>
<feature type="non-terminal residue" evidence="1">
    <location>
        <position position="1"/>
    </location>
</feature>
<gene>
    <name evidence="1" type="ORF">METZ01_LOCUS260013</name>
</gene>
<dbReference type="AlphaFoldDB" id="A0A382J6A9"/>
<reference evidence="1" key="1">
    <citation type="submission" date="2018-05" db="EMBL/GenBank/DDBJ databases">
        <authorList>
            <person name="Lanie J.A."/>
            <person name="Ng W.-L."/>
            <person name="Kazmierczak K.M."/>
            <person name="Andrzejewski T.M."/>
            <person name="Davidsen T.M."/>
            <person name="Wayne K.J."/>
            <person name="Tettelin H."/>
            <person name="Glass J.I."/>
            <person name="Rusch D."/>
            <person name="Podicherti R."/>
            <person name="Tsui H.-C.T."/>
            <person name="Winkler M.E."/>
        </authorList>
    </citation>
    <scope>NUCLEOTIDE SEQUENCE</scope>
</reference>
<dbReference type="EMBL" id="UINC01071902">
    <property type="protein sequence ID" value="SVC07159.1"/>
    <property type="molecule type" value="Genomic_DNA"/>
</dbReference>
<protein>
    <submittedName>
        <fullName evidence="1">Uncharacterized protein</fullName>
    </submittedName>
</protein>
<organism evidence="1">
    <name type="scientific">marine metagenome</name>
    <dbReference type="NCBI Taxonomy" id="408172"/>
    <lineage>
        <taxon>unclassified sequences</taxon>
        <taxon>metagenomes</taxon>
        <taxon>ecological metagenomes</taxon>
    </lineage>
</organism>
<feature type="non-terminal residue" evidence="1">
    <location>
        <position position="25"/>
    </location>
</feature>
<evidence type="ECO:0000313" key="1">
    <source>
        <dbReference type="EMBL" id="SVC07159.1"/>
    </source>
</evidence>